<keyword evidence="1 7" id="KW-0436">Ligase</keyword>
<comment type="similarity">
    <text evidence="7">Belongs to the class-I aminoacyl-tRNA synthetase family.</text>
</comment>
<dbReference type="AlphaFoldDB" id="A0A7X1ZG06"/>
<dbReference type="OrthoDB" id="9807503at2"/>
<proteinExistence type="inferred from homology"/>
<dbReference type="RefSeq" id="WP_153343158.1">
    <property type="nucleotide sequence ID" value="NZ_WIVE01000021.1"/>
</dbReference>
<comment type="caution">
    <text evidence="9">The sequence shown here is derived from an EMBL/GenBank/DDBJ whole genome shotgun (WGS) entry which is preliminary data.</text>
</comment>
<dbReference type="InterPro" id="IPR049940">
    <property type="entry name" value="GluQ/Sye"/>
</dbReference>
<dbReference type="InterPro" id="IPR001412">
    <property type="entry name" value="aa-tRNA-synth_I_CS"/>
</dbReference>
<evidence type="ECO:0000313" key="9">
    <source>
        <dbReference type="EMBL" id="MQX36555.1"/>
    </source>
</evidence>
<dbReference type="Proteomes" id="UP000434582">
    <property type="component" value="Unassembled WGS sequence"/>
</dbReference>
<dbReference type="InterPro" id="IPR014729">
    <property type="entry name" value="Rossmann-like_a/b/a_fold"/>
</dbReference>
<evidence type="ECO:0000256" key="3">
    <source>
        <dbReference type="ARBA" id="ARBA00022741"/>
    </source>
</evidence>
<evidence type="ECO:0000256" key="4">
    <source>
        <dbReference type="ARBA" id="ARBA00022833"/>
    </source>
</evidence>
<reference evidence="9 10" key="1">
    <citation type="submission" date="2019-10" db="EMBL/GenBank/DDBJ databases">
        <title>Draft whole-genome sequence of the purple nonsulfur photosynthetic bacterium Roseospira navarrensis DSM 15114.</title>
        <authorList>
            <person name="Kyndt J.A."/>
            <person name="Meyer T.E."/>
        </authorList>
    </citation>
    <scope>NUCLEOTIDE SEQUENCE [LARGE SCALE GENOMIC DNA]</scope>
    <source>
        <strain evidence="9 10">DSM 15114</strain>
    </source>
</reference>
<dbReference type="EC" id="6.1.1.-" evidence="9"/>
<name>A0A7X1ZG06_9PROT</name>
<dbReference type="EMBL" id="WIVE01000021">
    <property type="protein sequence ID" value="MQX36555.1"/>
    <property type="molecule type" value="Genomic_DNA"/>
</dbReference>
<feature type="domain" description="Glutamyl/glutaminyl-tRNA synthetase class Ib catalytic" evidence="8">
    <location>
        <begin position="20"/>
        <end position="284"/>
    </location>
</feature>
<keyword evidence="7" id="KW-0648">Protein biosynthesis</keyword>
<dbReference type="GO" id="GO:0004818">
    <property type="term" value="F:glutamate-tRNA ligase activity"/>
    <property type="evidence" value="ECO:0007669"/>
    <property type="project" value="TreeGrafter"/>
</dbReference>
<evidence type="ECO:0000256" key="6">
    <source>
        <dbReference type="ARBA" id="ARBA00023146"/>
    </source>
</evidence>
<dbReference type="PANTHER" id="PTHR43311:SF1">
    <property type="entry name" value="GLUTAMYL-Q TRNA(ASP) SYNTHETASE"/>
    <property type="match status" value="1"/>
</dbReference>
<dbReference type="InterPro" id="IPR000924">
    <property type="entry name" value="Glu/Gln-tRNA-synth"/>
</dbReference>
<evidence type="ECO:0000259" key="8">
    <source>
        <dbReference type="Pfam" id="PF00749"/>
    </source>
</evidence>
<evidence type="ECO:0000313" key="10">
    <source>
        <dbReference type="Proteomes" id="UP000434582"/>
    </source>
</evidence>
<keyword evidence="10" id="KW-1185">Reference proteome</keyword>
<dbReference type="PROSITE" id="PS00178">
    <property type="entry name" value="AA_TRNA_LIGASE_I"/>
    <property type="match status" value="1"/>
</dbReference>
<evidence type="ECO:0000256" key="1">
    <source>
        <dbReference type="ARBA" id="ARBA00022598"/>
    </source>
</evidence>
<dbReference type="GO" id="GO:0005524">
    <property type="term" value="F:ATP binding"/>
    <property type="evidence" value="ECO:0007669"/>
    <property type="project" value="UniProtKB-KW"/>
</dbReference>
<keyword evidence="2" id="KW-0479">Metal-binding</keyword>
<dbReference type="NCBIfam" id="NF004315">
    <property type="entry name" value="PRK05710.1-4"/>
    <property type="match status" value="1"/>
</dbReference>
<dbReference type="GO" id="GO:0006424">
    <property type="term" value="P:glutamyl-tRNA aminoacylation"/>
    <property type="evidence" value="ECO:0007669"/>
    <property type="project" value="TreeGrafter"/>
</dbReference>
<dbReference type="PRINTS" id="PR00987">
    <property type="entry name" value="TRNASYNTHGLU"/>
</dbReference>
<keyword evidence="6 7" id="KW-0030">Aminoacyl-tRNA synthetase</keyword>
<organism evidence="9 10">
    <name type="scientific">Roseospira navarrensis</name>
    <dbReference type="NCBI Taxonomy" id="140058"/>
    <lineage>
        <taxon>Bacteria</taxon>
        <taxon>Pseudomonadati</taxon>
        <taxon>Pseudomonadota</taxon>
        <taxon>Alphaproteobacteria</taxon>
        <taxon>Rhodospirillales</taxon>
        <taxon>Rhodospirillaceae</taxon>
        <taxon>Roseospira</taxon>
    </lineage>
</organism>
<evidence type="ECO:0000256" key="2">
    <source>
        <dbReference type="ARBA" id="ARBA00022723"/>
    </source>
</evidence>
<dbReference type="PANTHER" id="PTHR43311">
    <property type="entry name" value="GLUTAMATE--TRNA LIGASE"/>
    <property type="match status" value="1"/>
</dbReference>
<evidence type="ECO:0000256" key="5">
    <source>
        <dbReference type="ARBA" id="ARBA00022840"/>
    </source>
</evidence>
<dbReference type="Pfam" id="PF00749">
    <property type="entry name" value="tRNA-synt_1c"/>
    <property type="match status" value="1"/>
</dbReference>
<dbReference type="GO" id="GO:0005829">
    <property type="term" value="C:cytosol"/>
    <property type="evidence" value="ECO:0007669"/>
    <property type="project" value="TreeGrafter"/>
</dbReference>
<evidence type="ECO:0000256" key="7">
    <source>
        <dbReference type="RuleBase" id="RU363037"/>
    </source>
</evidence>
<keyword evidence="4" id="KW-0862">Zinc</keyword>
<dbReference type="SUPFAM" id="SSF52374">
    <property type="entry name" value="Nucleotidylyl transferase"/>
    <property type="match status" value="1"/>
</dbReference>
<protein>
    <submittedName>
        <fullName evidence="9">tRNA glutamyl-Q(34) synthetase GluQRS</fullName>
        <ecNumber evidence="9">6.1.1.-</ecNumber>
    </submittedName>
</protein>
<keyword evidence="3 7" id="KW-0547">Nucleotide-binding</keyword>
<dbReference type="Gene3D" id="3.40.50.620">
    <property type="entry name" value="HUPs"/>
    <property type="match status" value="1"/>
</dbReference>
<gene>
    <name evidence="9" type="ORF">GHC57_08500</name>
</gene>
<accession>A0A7X1ZG06</accession>
<dbReference type="InterPro" id="IPR020058">
    <property type="entry name" value="Glu/Gln-tRNA-synth_Ib_cat-dom"/>
</dbReference>
<sequence>MALTDSCGSGADAPPGERITRFAPSPTGLLHLGHAHSALFAARLAAAGPGGRFLVRIEDIDAGRCRPEYEAAILEDLAWLGLTWETPVRRQSGHMDHYAAALDRLRAAGLLYPCFCTRKDIQAEIAASPSAPHGPDGPLYPGTCRALDPADVADRLAAGAPHALRLDMAAALARVGGPLSWHDAAAGPQAARPALFGDVVLARKDIPTSYHLAVTLDDAAQGITLVTRGRDLFEATHVHRLLQALLTLPTPAYHHHGLLTDEAGRRLAKRDNARALRTLRESGVSPAEARALAGHPDAF</sequence>
<keyword evidence="5 7" id="KW-0067">ATP-binding</keyword>